<proteinExistence type="predicted"/>
<keyword evidence="3" id="KW-1185">Reference proteome</keyword>
<evidence type="ECO:0000256" key="1">
    <source>
        <dbReference type="SAM" id="SignalP"/>
    </source>
</evidence>
<reference evidence="2" key="1">
    <citation type="journal article" date="2020" name="Stud. Mycol.">
        <title>101 Dothideomycetes genomes: a test case for predicting lifestyles and emergence of pathogens.</title>
        <authorList>
            <person name="Haridas S."/>
            <person name="Albert R."/>
            <person name="Binder M."/>
            <person name="Bloem J."/>
            <person name="Labutti K."/>
            <person name="Salamov A."/>
            <person name="Andreopoulos B."/>
            <person name="Baker S."/>
            <person name="Barry K."/>
            <person name="Bills G."/>
            <person name="Bluhm B."/>
            <person name="Cannon C."/>
            <person name="Castanera R."/>
            <person name="Culley D."/>
            <person name="Daum C."/>
            <person name="Ezra D."/>
            <person name="Gonzalez J."/>
            <person name="Henrissat B."/>
            <person name="Kuo A."/>
            <person name="Liang C."/>
            <person name="Lipzen A."/>
            <person name="Lutzoni F."/>
            <person name="Magnuson J."/>
            <person name="Mondo S."/>
            <person name="Nolan M."/>
            <person name="Ohm R."/>
            <person name="Pangilinan J."/>
            <person name="Park H.-J."/>
            <person name="Ramirez L."/>
            <person name="Alfaro M."/>
            <person name="Sun H."/>
            <person name="Tritt A."/>
            <person name="Yoshinaga Y."/>
            <person name="Zwiers L.-H."/>
            <person name="Turgeon B."/>
            <person name="Goodwin S."/>
            <person name="Spatafora J."/>
            <person name="Crous P."/>
            <person name="Grigoriev I."/>
        </authorList>
    </citation>
    <scope>NUCLEOTIDE SEQUENCE</scope>
    <source>
        <strain evidence="2">CBS 269.34</strain>
    </source>
</reference>
<keyword evidence="1" id="KW-0732">Signal</keyword>
<feature type="signal peptide" evidence="1">
    <location>
        <begin position="1"/>
        <end position="16"/>
    </location>
</feature>
<accession>A0A6A6QNH7</accession>
<organism evidence="2 3">
    <name type="scientific">Lophium mytilinum</name>
    <dbReference type="NCBI Taxonomy" id="390894"/>
    <lineage>
        <taxon>Eukaryota</taxon>
        <taxon>Fungi</taxon>
        <taxon>Dikarya</taxon>
        <taxon>Ascomycota</taxon>
        <taxon>Pezizomycotina</taxon>
        <taxon>Dothideomycetes</taxon>
        <taxon>Pleosporomycetidae</taxon>
        <taxon>Mytilinidiales</taxon>
        <taxon>Mytilinidiaceae</taxon>
        <taxon>Lophium</taxon>
    </lineage>
</organism>
<feature type="chain" id="PRO_5025625100" evidence="1">
    <location>
        <begin position="17"/>
        <end position="435"/>
    </location>
</feature>
<dbReference type="EMBL" id="MU004191">
    <property type="protein sequence ID" value="KAF2493951.1"/>
    <property type="molecule type" value="Genomic_DNA"/>
</dbReference>
<evidence type="ECO:0000313" key="2">
    <source>
        <dbReference type="EMBL" id="KAF2493951.1"/>
    </source>
</evidence>
<sequence length="435" mass="49210">MVVLVVLAYLLSESLPTLPEVEVVDPHHTTTRIIVGVRKAYESNEEQLQRFSNILLDLGKDATFDALYNTCPFRWSDGDMYDTIVPFGDEREAQYQSLWTFDIQNDVLRYTNRDGCSQIPLALLRERAVSLSDMKPLEGPLPLPFKPAFDPEGPYWEPQIKVGNRLRAFTHHLLHDFHHQWRHIHRRRYNSITLRALARAIIRLSTLDFEVRQNTGEGRVPLGLHVRITELPAWEPFENDIVRVGSIYVVLCQHIQEGLSMARRHLSSRDCSKKTASGEAQAQYMVLSVKSIMLCHVTIQHSLECTVPEPLFNGIEPPSGLALDYLIWATASARPWIFTPLQSLPIEIQNIILDYEVIGTLEAAKVGCLLGLGSPFLWKDGPLEVTLEERHLPLPSGSTVESQLWFGEHKSGIVYWARAACYLPGPFASSVLAGK</sequence>
<name>A0A6A6QNH7_9PEZI</name>
<dbReference type="OrthoDB" id="4934446at2759"/>
<dbReference type="Proteomes" id="UP000799750">
    <property type="component" value="Unassembled WGS sequence"/>
</dbReference>
<protein>
    <submittedName>
        <fullName evidence="2">Uncharacterized protein</fullName>
    </submittedName>
</protein>
<gene>
    <name evidence="2" type="ORF">BU16DRAFT_60318</name>
</gene>
<evidence type="ECO:0000313" key="3">
    <source>
        <dbReference type="Proteomes" id="UP000799750"/>
    </source>
</evidence>
<dbReference type="AlphaFoldDB" id="A0A6A6QNH7"/>